<dbReference type="OrthoDB" id="999247at2759"/>
<dbReference type="InterPro" id="IPR012337">
    <property type="entry name" value="RNaseH-like_sf"/>
</dbReference>
<dbReference type="InterPro" id="IPR036397">
    <property type="entry name" value="RNaseH_sf"/>
</dbReference>
<dbReference type="GO" id="GO:0003676">
    <property type="term" value="F:nucleic acid binding"/>
    <property type="evidence" value="ECO:0007669"/>
    <property type="project" value="InterPro"/>
</dbReference>
<dbReference type="SUPFAM" id="SSF53098">
    <property type="entry name" value="Ribonuclease H-like"/>
    <property type="match status" value="1"/>
</dbReference>
<dbReference type="Gene3D" id="3.30.420.10">
    <property type="entry name" value="Ribonuclease H-like superfamily/Ribonuclease H"/>
    <property type="match status" value="1"/>
</dbReference>
<evidence type="ECO:0000256" key="1">
    <source>
        <dbReference type="SAM" id="MobiDB-lite"/>
    </source>
</evidence>
<keyword evidence="3" id="KW-1185">Reference proteome</keyword>
<dbReference type="EMBL" id="QJKJ01013434">
    <property type="protein sequence ID" value="RDX66440.1"/>
    <property type="molecule type" value="Genomic_DNA"/>
</dbReference>
<proteinExistence type="predicted"/>
<organism evidence="2 3">
    <name type="scientific">Mucuna pruriens</name>
    <name type="common">Velvet bean</name>
    <name type="synonym">Dolichos pruriens</name>
    <dbReference type="NCBI Taxonomy" id="157652"/>
    <lineage>
        <taxon>Eukaryota</taxon>
        <taxon>Viridiplantae</taxon>
        <taxon>Streptophyta</taxon>
        <taxon>Embryophyta</taxon>
        <taxon>Tracheophyta</taxon>
        <taxon>Spermatophyta</taxon>
        <taxon>Magnoliopsida</taxon>
        <taxon>eudicotyledons</taxon>
        <taxon>Gunneridae</taxon>
        <taxon>Pentapetalae</taxon>
        <taxon>rosids</taxon>
        <taxon>fabids</taxon>
        <taxon>Fabales</taxon>
        <taxon>Fabaceae</taxon>
        <taxon>Papilionoideae</taxon>
        <taxon>50 kb inversion clade</taxon>
        <taxon>NPAAA clade</taxon>
        <taxon>indigoferoid/millettioid clade</taxon>
        <taxon>Phaseoleae</taxon>
        <taxon>Mucuna</taxon>
    </lineage>
</organism>
<evidence type="ECO:0000313" key="3">
    <source>
        <dbReference type="Proteomes" id="UP000257109"/>
    </source>
</evidence>
<feature type="compositionally biased region" description="Basic and acidic residues" evidence="1">
    <location>
        <begin position="1"/>
        <end position="17"/>
    </location>
</feature>
<sequence length="310" mass="35803">MDLHLTREQRSKEKDHDDDNDDRVTTAIGDNLVSNESIGATLHVTLRKEFFTSYTSGDFGVLKMGNDGVTKTRVSFKKHPPLRKVELLELVHFDVCGPLKALVERQSDKKVKYIRYDNDDEYYGPFDVYCKQQGIKHEKTPPKTPQLNDLTKRMNKSTFVGYSDSDMARDINSRKFTSGYLIKFVGGVVAWQYKLQKCVALSTIKAEFIAITEAYKELLWVKKFFEEFGFVQDKYLLFCDRSKHIDMRYHWICDALDAKLLELAKVHTDDNDADIMTKALPRGKFLQVKKIYIRFVIASLHANLNCSMPA</sequence>
<comment type="caution">
    <text evidence="2">The sequence shown here is derived from an EMBL/GenBank/DDBJ whole genome shotgun (WGS) entry which is preliminary data.</text>
</comment>
<feature type="region of interest" description="Disordered" evidence="1">
    <location>
        <begin position="1"/>
        <end position="23"/>
    </location>
</feature>
<dbReference type="Proteomes" id="UP000257109">
    <property type="component" value="Unassembled WGS sequence"/>
</dbReference>
<accession>A0A371EK61</accession>
<dbReference type="CDD" id="cd09272">
    <property type="entry name" value="RNase_HI_RT_Ty1"/>
    <property type="match status" value="1"/>
</dbReference>
<name>A0A371EK61_MUCPR</name>
<feature type="non-terminal residue" evidence="2">
    <location>
        <position position="1"/>
    </location>
</feature>
<reference evidence="2" key="1">
    <citation type="submission" date="2018-05" db="EMBL/GenBank/DDBJ databases">
        <title>Draft genome of Mucuna pruriens seed.</title>
        <authorList>
            <person name="Nnadi N.E."/>
            <person name="Vos R."/>
            <person name="Hasami M.H."/>
            <person name="Devisetty U.K."/>
            <person name="Aguiy J.C."/>
        </authorList>
    </citation>
    <scope>NUCLEOTIDE SEQUENCE [LARGE SCALE GENOMIC DNA]</scope>
    <source>
        <strain evidence="2">JCA_2017</strain>
    </source>
</reference>
<dbReference type="PANTHER" id="PTHR11439">
    <property type="entry name" value="GAG-POL-RELATED RETROTRANSPOSON"/>
    <property type="match status" value="1"/>
</dbReference>
<dbReference type="PANTHER" id="PTHR11439:SF467">
    <property type="entry name" value="INTEGRASE CATALYTIC DOMAIN-CONTAINING PROTEIN"/>
    <property type="match status" value="1"/>
</dbReference>
<protein>
    <recommendedName>
        <fullName evidence="4">Reverse transcriptase Ty1/copia-type domain-containing protein</fullName>
    </recommendedName>
</protein>
<dbReference type="AlphaFoldDB" id="A0A371EK61"/>
<evidence type="ECO:0000313" key="2">
    <source>
        <dbReference type="EMBL" id="RDX66440.1"/>
    </source>
</evidence>
<gene>
    <name evidence="2" type="ORF">CR513_54790</name>
</gene>
<dbReference type="STRING" id="157652.A0A371EK61"/>
<evidence type="ECO:0008006" key="4">
    <source>
        <dbReference type="Google" id="ProtNLM"/>
    </source>
</evidence>